<dbReference type="Gene3D" id="3.40.50.300">
    <property type="entry name" value="P-loop containing nucleotide triphosphate hydrolases"/>
    <property type="match status" value="1"/>
</dbReference>
<name>K0NLR6_DESTT</name>
<dbReference type="EMBL" id="FO203503">
    <property type="protein sequence ID" value="CCK79592.1"/>
    <property type="molecule type" value="Genomic_DNA"/>
</dbReference>
<sequence>MTFGVLSLAFSPFIVFSAISLFFFEGQFIKLASSIRGGGASTIIALLFALFVFRKSRGNYGTSSKLLHQIALGNFFLGEALFDIENLLYSSRVHDVSGKKHVFVAGLARAGTTILLRKLYENGKFTSLTYRDMPFILAPNMWRSISHFSRQNTGMQERAHGDGLEIDYDSPEALEEVFWRTFCGSDYIRQDCLIPMTADLKILDKFNSFIGLILKNDTDNCYLSKNNNNILRLNSIIKAFPNALIIIPFRDPLQQAFSLLKQHKRFMQKHSEDPFTKQYMAWLAHHEFGADHRPFLFDGKKDGKSDDRKDTQNLSYWLLLWMNTYSYLMENLPSQAVFLSYESLCEDTAFVWGKISEKIDLAPYTETIFFSKSYHPINESLPRDLILESQKIYKKLMAQSIGFNGKPQVGQ</sequence>
<dbReference type="STRING" id="651182.TOL2_C14290"/>
<dbReference type="InterPro" id="IPR027417">
    <property type="entry name" value="P-loop_NTPase"/>
</dbReference>
<accession>K0NLR6</accession>
<protein>
    <submittedName>
        <fullName evidence="2">Conserved uncharacterized protein</fullName>
    </submittedName>
</protein>
<dbReference type="KEGG" id="dto:TOL2_C14290"/>
<evidence type="ECO:0000313" key="2">
    <source>
        <dbReference type="EMBL" id="CCK79592.1"/>
    </source>
</evidence>
<keyword evidence="1" id="KW-0472">Membrane</keyword>
<dbReference type="AlphaFoldDB" id="K0NLR6"/>
<keyword evidence="3" id="KW-1185">Reference proteome</keyword>
<keyword evidence="1" id="KW-1133">Transmembrane helix</keyword>
<feature type="transmembrane region" description="Helical" evidence="1">
    <location>
        <begin position="6"/>
        <end position="24"/>
    </location>
</feature>
<gene>
    <name evidence="2" type="ordered locus">TOL2_C14290</name>
</gene>
<organism evidence="2 3">
    <name type="scientific">Desulfobacula toluolica (strain DSM 7467 / Tol2)</name>
    <dbReference type="NCBI Taxonomy" id="651182"/>
    <lineage>
        <taxon>Bacteria</taxon>
        <taxon>Pseudomonadati</taxon>
        <taxon>Thermodesulfobacteriota</taxon>
        <taxon>Desulfobacteria</taxon>
        <taxon>Desulfobacterales</taxon>
        <taxon>Desulfobacteraceae</taxon>
        <taxon>Desulfobacula</taxon>
    </lineage>
</organism>
<evidence type="ECO:0000256" key="1">
    <source>
        <dbReference type="SAM" id="Phobius"/>
    </source>
</evidence>
<reference evidence="2 3" key="1">
    <citation type="journal article" date="2013" name="Environ. Microbiol.">
        <title>Complete genome, catabolic sub-proteomes and key-metabolites of Desulfobacula toluolica Tol2, a marine, aromatic compound-degrading, sulfate-reducing bacterium.</title>
        <authorList>
            <person name="Wohlbrand L."/>
            <person name="Jacob J.H."/>
            <person name="Kube M."/>
            <person name="Mussmann M."/>
            <person name="Jarling R."/>
            <person name="Beck A."/>
            <person name="Amann R."/>
            <person name="Wilkes H."/>
            <person name="Reinhardt R."/>
            <person name="Rabus R."/>
        </authorList>
    </citation>
    <scope>NUCLEOTIDE SEQUENCE [LARGE SCALE GENOMIC DNA]</scope>
    <source>
        <strain evidence="3">DSM 7467 / Tol2</strain>
    </source>
</reference>
<dbReference type="HOGENOM" id="CLU_043138_0_0_7"/>
<keyword evidence="1" id="KW-0812">Transmembrane</keyword>
<evidence type="ECO:0000313" key="3">
    <source>
        <dbReference type="Proteomes" id="UP000007347"/>
    </source>
</evidence>
<dbReference type="Proteomes" id="UP000007347">
    <property type="component" value="Chromosome"/>
</dbReference>
<feature type="transmembrane region" description="Helical" evidence="1">
    <location>
        <begin position="36"/>
        <end position="53"/>
    </location>
</feature>
<dbReference type="Pfam" id="PF13469">
    <property type="entry name" value="Sulfotransfer_3"/>
    <property type="match status" value="1"/>
</dbReference>
<proteinExistence type="predicted"/>
<dbReference type="PATRIC" id="fig|651182.5.peg.1716"/>
<dbReference type="SUPFAM" id="SSF52540">
    <property type="entry name" value="P-loop containing nucleoside triphosphate hydrolases"/>
    <property type="match status" value="1"/>
</dbReference>